<dbReference type="Gene3D" id="1.20.1290.10">
    <property type="entry name" value="AhpD-like"/>
    <property type="match status" value="1"/>
</dbReference>
<reference evidence="4" key="1">
    <citation type="submission" date="2016-07" db="EMBL/GenBank/DDBJ databases">
        <title>Sequence Frankia sp. strain CcI1.17.</title>
        <authorList>
            <person name="Ghodhbane-Gtari F."/>
            <person name="Swanson E."/>
            <person name="Gueddou A."/>
            <person name="Morris K."/>
            <person name="Hezbri K."/>
            <person name="Ktari A."/>
            <person name="Nouioui I."/>
            <person name="Abebe-Akele F."/>
            <person name="Simpson S."/>
            <person name="Thomas K."/>
            <person name="Gtari M."/>
            <person name="Tisa L.S."/>
            <person name="Hurst S."/>
        </authorList>
    </citation>
    <scope>NUCLEOTIDE SEQUENCE [LARGE SCALE GENOMIC DNA]</scope>
    <source>
        <strain evidence="4">Cc1.17</strain>
    </source>
</reference>
<organism evidence="3 4">
    <name type="scientific">Parafrankia colletiae</name>
    <dbReference type="NCBI Taxonomy" id="573497"/>
    <lineage>
        <taxon>Bacteria</taxon>
        <taxon>Bacillati</taxon>
        <taxon>Actinomycetota</taxon>
        <taxon>Actinomycetes</taxon>
        <taxon>Frankiales</taxon>
        <taxon>Frankiaceae</taxon>
        <taxon>Parafrankia</taxon>
    </lineage>
</organism>
<dbReference type="GO" id="GO:0051920">
    <property type="term" value="F:peroxiredoxin activity"/>
    <property type="evidence" value="ECO:0007669"/>
    <property type="project" value="InterPro"/>
</dbReference>
<evidence type="ECO:0000313" key="4">
    <source>
        <dbReference type="Proteomes" id="UP000179627"/>
    </source>
</evidence>
<dbReference type="PANTHER" id="PTHR34846">
    <property type="entry name" value="4-CARBOXYMUCONOLACTONE DECARBOXYLASE FAMILY PROTEIN (AFU_ORTHOLOGUE AFUA_6G11590)"/>
    <property type="match status" value="1"/>
</dbReference>
<dbReference type="InterPro" id="IPR003779">
    <property type="entry name" value="CMD-like"/>
</dbReference>
<dbReference type="EMBL" id="MBLM01000127">
    <property type="protein sequence ID" value="OHV34620.1"/>
    <property type="molecule type" value="Genomic_DNA"/>
</dbReference>
<protein>
    <submittedName>
        <fullName evidence="3">Carboxymuconolactone decarboxylase</fullName>
    </submittedName>
</protein>
<proteinExistence type="predicted"/>
<keyword evidence="4" id="KW-1185">Reference proteome</keyword>
<dbReference type="AlphaFoldDB" id="A0A1S1QKV9"/>
<dbReference type="InterPro" id="IPR029032">
    <property type="entry name" value="AhpD-like"/>
</dbReference>
<dbReference type="Proteomes" id="UP000179627">
    <property type="component" value="Unassembled WGS sequence"/>
</dbReference>
<name>A0A1S1QKV9_9ACTN</name>
<evidence type="ECO:0000256" key="1">
    <source>
        <dbReference type="SAM" id="MobiDB-lite"/>
    </source>
</evidence>
<dbReference type="OrthoDB" id="4704294at2"/>
<dbReference type="PANTHER" id="PTHR34846:SF5">
    <property type="entry name" value="CARBOXYMUCONOLACTONE DECARBOXYLASE-LIKE DOMAIN-CONTAINING PROTEIN"/>
    <property type="match status" value="1"/>
</dbReference>
<accession>A0A1S1QKV9</accession>
<dbReference type="SUPFAM" id="SSF69118">
    <property type="entry name" value="AhpD-like"/>
    <property type="match status" value="1"/>
</dbReference>
<dbReference type="Pfam" id="PF02627">
    <property type="entry name" value="CMD"/>
    <property type="match status" value="1"/>
</dbReference>
<comment type="caution">
    <text evidence="3">The sequence shown here is derived from an EMBL/GenBank/DDBJ whole genome shotgun (WGS) entry which is preliminary data.</text>
</comment>
<sequence length="193" mass="19939">MFDSFRDAARSGVPAVPGGAAASPAGAAAAGTDDDGPSGANVFGTLARHPALAEAFLAFNGHVLYGSSLPPRVSELLILRVAALRRCGYEWAQHALRGQEVGITAEEIARVAEGPAAAGWSATDRTLLTAADELLDGAAVGATTWAALAGFLDERQLMDVVVTVGAYDLVAMMFLSFGVEPDPDIVPYLPEGW</sequence>
<gene>
    <name evidence="3" type="ORF">CC117_21360</name>
</gene>
<feature type="compositionally biased region" description="Low complexity" evidence="1">
    <location>
        <begin position="13"/>
        <end position="31"/>
    </location>
</feature>
<feature type="domain" description="Carboxymuconolactone decarboxylase-like" evidence="2">
    <location>
        <begin position="50"/>
        <end position="133"/>
    </location>
</feature>
<evidence type="ECO:0000313" key="3">
    <source>
        <dbReference type="EMBL" id="OHV34620.1"/>
    </source>
</evidence>
<evidence type="ECO:0000259" key="2">
    <source>
        <dbReference type="Pfam" id="PF02627"/>
    </source>
</evidence>
<feature type="region of interest" description="Disordered" evidence="1">
    <location>
        <begin position="13"/>
        <end position="34"/>
    </location>
</feature>